<dbReference type="VEuPathDB" id="FungiDB:jhhlp_008423"/>
<keyword evidence="5" id="KW-1185">Reference proteome</keyword>
<gene>
    <name evidence="4" type="ORF">jhhlp_008423</name>
</gene>
<dbReference type="SUPFAM" id="SSF51735">
    <property type="entry name" value="NAD(P)-binding Rossmann-fold domains"/>
    <property type="match status" value="1"/>
</dbReference>
<dbReference type="AlphaFoldDB" id="A0A2N3MY12"/>
<dbReference type="STRING" id="41688.A0A2N3MY12"/>
<dbReference type="Pfam" id="PF00106">
    <property type="entry name" value="adh_short"/>
    <property type="match status" value="1"/>
</dbReference>
<evidence type="ECO:0000256" key="1">
    <source>
        <dbReference type="ARBA" id="ARBA00006484"/>
    </source>
</evidence>
<comment type="similarity">
    <text evidence="1">Belongs to the short-chain dehydrogenases/reductases (SDR) family.</text>
</comment>
<dbReference type="PRINTS" id="PR00081">
    <property type="entry name" value="GDHRDH"/>
</dbReference>
<dbReference type="PANTHER" id="PTHR43618:SF18">
    <property type="entry name" value="SHORT CHAIN DEHYDROGENASE_REDUCTASE FAMILY (AFU_ORTHOLOGUE AFUA_5G12480)"/>
    <property type="match status" value="1"/>
</dbReference>
<evidence type="ECO:0000313" key="5">
    <source>
        <dbReference type="Proteomes" id="UP000233524"/>
    </source>
</evidence>
<dbReference type="InterPro" id="IPR020904">
    <property type="entry name" value="Sc_DH/Rdtase_CS"/>
</dbReference>
<dbReference type="PROSITE" id="PS00061">
    <property type="entry name" value="ADH_SHORT"/>
    <property type="match status" value="1"/>
</dbReference>
<dbReference type="Gene3D" id="3.40.50.720">
    <property type="entry name" value="NAD(P)-binding Rossmann-like Domain"/>
    <property type="match status" value="1"/>
</dbReference>
<proteinExistence type="inferred from homology"/>
<keyword evidence="3" id="KW-0560">Oxidoreductase</keyword>
<organism evidence="4 5">
    <name type="scientific">Lomentospora prolificans</name>
    <dbReference type="NCBI Taxonomy" id="41688"/>
    <lineage>
        <taxon>Eukaryota</taxon>
        <taxon>Fungi</taxon>
        <taxon>Dikarya</taxon>
        <taxon>Ascomycota</taxon>
        <taxon>Pezizomycotina</taxon>
        <taxon>Sordariomycetes</taxon>
        <taxon>Hypocreomycetidae</taxon>
        <taxon>Microascales</taxon>
        <taxon>Microascaceae</taxon>
        <taxon>Lomentospora</taxon>
    </lineage>
</organism>
<dbReference type="PANTHER" id="PTHR43618">
    <property type="entry name" value="7-ALPHA-HYDROXYSTEROID DEHYDROGENASE"/>
    <property type="match status" value="1"/>
</dbReference>
<dbReference type="CDD" id="cd05233">
    <property type="entry name" value="SDR_c"/>
    <property type="match status" value="1"/>
</dbReference>
<accession>A0A2N3MY12</accession>
<comment type="caution">
    <text evidence="4">The sequence shown here is derived from an EMBL/GenBank/DDBJ whole genome shotgun (WGS) entry which is preliminary data.</text>
</comment>
<evidence type="ECO:0000313" key="4">
    <source>
        <dbReference type="EMBL" id="PKS05056.1"/>
    </source>
</evidence>
<dbReference type="InterPro" id="IPR036291">
    <property type="entry name" value="NAD(P)-bd_dom_sf"/>
</dbReference>
<dbReference type="InterPro" id="IPR052178">
    <property type="entry name" value="Sec_Metab_Biosynth_SDR"/>
</dbReference>
<protein>
    <submittedName>
        <fullName evidence="4">Uncharacterized protein</fullName>
    </submittedName>
</protein>
<sequence length="296" mass="30857">MASQTNTHSLKKETLFSAEGLVALVTGGGTGIGYMIAKALVQNGASKVFISGRRSEILAQAAASLGPVAHPITFDVSSPESTASAVAEITSATGYLNLLVCNAGIGGPQVPIPSDDISLEDWASANLATGFGDYIKTFEINTVAVWYTAMAFLPLLGEGNKKGNVQQTSHIVVTSSIAAFNKASPGGYAYGQSKAAVNLLVKQLSVVLPRWKIRANAICPGLFPSDMSAPIVERYSGGAGGEDTVMPKEMVPLQRMGDEQDMAGTILYLASRAGAYCNGNLLIVDGGRLNNFTSTF</sequence>
<keyword evidence="2" id="KW-0521">NADP</keyword>
<evidence type="ECO:0000256" key="3">
    <source>
        <dbReference type="ARBA" id="ARBA00023002"/>
    </source>
</evidence>
<dbReference type="InParanoid" id="A0A2N3MY12"/>
<dbReference type="Proteomes" id="UP000233524">
    <property type="component" value="Unassembled WGS sequence"/>
</dbReference>
<dbReference type="GO" id="GO:0016491">
    <property type="term" value="F:oxidoreductase activity"/>
    <property type="evidence" value="ECO:0007669"/>
    <property type="project" value="UniProtKB-KW"/>
</dbReference>
<dbReference type="OrthoDB" id="2898618at2759"/>
<evidence type="ECO:0000256" key="2">
    <source>
        <dbReference type="ARBA" id="ARBA00022857"/>
    </source>
</evidence>
<dbReference type="EMBL" id="NLAX01001623">
    <property type="protein sequence ID" value="PKS05056.1"/>
    <property type="molecule type" value="Genomic_DNA"/>
</dbReference>
<name>A0A2N3MY12_9PEZI</name>
<dbReference type="InterPro" id="IPR002347">
    <property type="entry name" value="SDR_fam"/>
</dbReference>
<reference evidence="4 5" key="1">
    <citation type="journal article" date="2017" name="G3 (Bethesda)">
        <title>First Draft Genome Sequence of the Pathogenic Fungus Lomentospora prolificans (Formerly Scedosporium prolificans).</title>
        <authorList>
            <person name="Luo R."/>
            <person name="Zimin A."/>
            <person name="Workman R."/>
            <person name="Fan Y."/>
            <person name="Pertea G."/>
            <person name="Grossman N."/>
            <person name="Wear M.P."/>
            <person name="Jia B."/>
            <person name="Miller H."/>
            <person name="Casadevall A."/>
            <person name="Timp W."/>
            <person name="Zhang S.X."/>
            <person name="Salzberg S.L."/>
        </authorList>
    </citation>
    <scope>NUCLEOTIDE SEQUENCE [LARGE SCALE GENOMIC DNA]</scope>
    <source>
        <strain evidence="4 5">JHH-5317</strain>
    </source>
</reference>